<evidence type="ECO:0000313" key="9">
    <source>
        <dbReference type="Proteomes" id="UP000255066"/>
    </source>
</evidence>
<sequence>MPFNILKDWLNKEKELGIEDPACAVLSTCSSSGEPHSRVVAIREIESESLLFFTQQKTRKVAELLNNPKSCLNFLFAKQSRQVILEGAAIPISAEENEAFWVTLPRERQLRFSAYAPTSGLAIKDLDQLEIRKKELNAQFEGLPIPRSDHYFGFRFIPKTWVFYTVGSISFSEVIRYTRIEDAWRAELISP</sequence>
<dbReference type="GO" id="GO:0004733">
    <property type="term" value="F:pyridoxamine phosphate oxidase activity"/>
    <property type="evidence" value="ECO:0007669"/>
    <property type="project" value="UniProtKB-EC"/>
</dbReference>
<dbReference type="InterPro" id="IPR011576">
    <property type="entry name" value="Pyridox_Oxase_N"/>
</dbReference>
<evidence type="ECO:0000256" key="3">
    <source>
        <dbReference type="ARBA" id="ARBA00023002"/>
    </source>
</evidence>
<dbReference type="InterPro" id="IPR012349">
    <property type="entry name" value="Split_barrel_FMN-bd"/>
</dbReference>
<dbReference type="Proteomes" id="UP000255066">
    <property type="component" value="Unassembled WGS sequence"/>
</dbReference>
<dbReference type="EC" id="1.4.-.-" evidence="7"/>
<dbReference type="PIRSF" id="PIRSF000190">
    <property type="entry name" value="Pyd_amn-ph_oxd"/>
    <property type="match status" value="1"/>
</dbReference>
<evidence type="ECO:0000256" key="4">
    <source>
        <dbReference type="PIRSR" id="PIRSR000190-2"/>
    </source>
</evidence>
<dbReference type="GO" id="GO:0010181">
    <property type="term" value="F:FMN binding"/>
    <property type="evidence" value="ECO:0007669"/>
    <property type="project" value="InterPro"/>
</dbReference>
<proteinExistence type="predicted"/>
<reference evidence="7 9" key="2">
    <citation type="submission" date="2018-06" db="EMBL/GenBank/DDBJ databases">
        <authorList>
            <consortium name="Pathogen Informatics"/>
            <person name="Doyle S."/>
        </authorList>
    </citation>
    <scope>NUCLEOTIDE SEQUENCE [LARGE SCALE GENOMIC DNA]</scope>
    <source>
        <strain evidence="7 9">NCTC12437</strain>
    </source>
</reference>
<dbReference type="EMBL" id="LNXT01000012">
    <property type="protein sequence ID" value="KTC73936.1"/>
    <property type="molecule type" value="Genomic_DNA"/>
</dbReference>
<evidence type="ECO:0000259" key="5">
    <source>
        <dbReference type="Pfam" id="PF01243"/>
    </source>
</evidence>
<dbReference type="EMBL" id="UGNW01000001">
    <property type="protein sequence ID" value="STX30420.1"/>
    <property type="molecule type" value="Genomic_DNA"/>
</dbReference>
<dbReference type="RefSeq" id="WP_058523089.1">
    <property type="nucleotide sequence ID" value="NZ_CAAAHV010000009.1"/>
</dbReference>
<accession>A0A378I6N5</accession>
<feature type="binding site" evidence="4">
    <location>
        <begin position="53"/>
        <end position="54"/>
    </location>
    <ligand>
        <name>FMN</name>
        <dbReference type="ChEBI" id="CHEBI:58210"/>
    </ligand>
</feature>
<feature type="binding site" evidence="4">
    <location>
        <position position="60"/>
    </location>
    <ligand>
        <name>FMN</name>
        <dbReference type="ChEBI" id="CHEBI:58210"/>
    </ligand>
</feature>
<comment type="cofactor">
    <cofactor evidence="4">
        <name>FMN</name>
        <dbReference type="ChEBI" id="CHEBI:58210"/>
    </cofactor>
    <text evidence="4">Binds 1 FMN per subunit.</text>
</comment>
<dbReference type="Pfam" id="PF01243">
    <property type="entry name" value="PNPOx_N"/>
    <property type="match status" value="1"/>
</dbReference>
<dbReference type="Proteomes" id="UP000054735">
    <property type="component" value="Unassembled WGS sequence"/>
</dbReference>
<dbReference type="SUPFAM" id="SSF50475">
    <property type="entry name" value="FMN-binding split barrel"/>
    <property type="match status" value="1"/>
</dbReference>
<dbReference type="InterPro" id="IPR000659">
    <property type="entry name" value="Pyridox_Oxase"/>
</dbReference>
<organism evidence="7 9">
    <name type="scientific">Legionella birminghamensis</name>
    <dbReference type="NCBI Taxonomy" id="28083"/>
    <lineage>
        <taxon>Bacteria</taxon>
        <taxon>Pseudomonadati</taxon>
        <taxon>Pseudomonadota</taxon>
        <taxon>Gammaproteobacteria</taxon>
        <taxon>Legionellales</taxon>
        <taxon>Legionellaceae</taxon>
        <taxon>Legionella</taxon>
    </lineage>
</organism>
<evidence type="ECO:0000313" key="8">
    <source>
        <dbReference type="Proteomes" id="UP000054735"/>
    </source>
</evidence>
<evidence type="ECO:0000313" key="7">
    <source>
        <dbReference type="EMBL" id="STX30420.1"/>
    </source>
</evidence>
<name>A0A378I6N5_9GAMM</name>
<dbReference type="AlphaFoldDB" id="A0A378I6N5"/>
<dbReference type="Gene3D" id="2.30.110.10">
    <property type="entry name" value="Electron Transport, Fmn-binding Protein, Chain A"/>
    <property type="match status" value="1"/>
</dbReference>
<feature type="binding site" evidence="4">
    <location>
        <position position="82"/>
    </location>
    <ligand>
        <name>FMN</name>
        <dbReference type="ChEBI" id="CHEBI:58210"/>
    </ligand>
</feature>
<keyword evidence="1" id="KW-0285">Flavoprotein</keyword>
<keyword evidence="8" id="KW-1185">Reference proteome</keyword>
<dbReference type="PANTHER" id="PTHR10851:SF0">
    <property type="entry name" value="PYRIDOXINE-5'-PHOSPHATE OXIDASE"/>
    <property type="match status" value="1"/>
</dbReference>
<keyword evidence="3 7" id="KW-0560">Oxidoreductase</keyword>
<dbReference type="PANTHER" id="PTHR10851">
    <property type="entry name" value="PYRIDOXINE-5-PHOSPHATE OXIDASE"/>
    <property type="match status" value="1"/>
</dbReference>
<dbReference type="STRING" id="28083.Lbir_0992"/>
<keyword evidence="2 4" id="KW-0288">FMN</keyword>
<dbReference type="EC" id="1.4.3.5" evidence="7"/>
<gene>
    <name evidence="7" type="primary">phzG</name>
    <name evidence="6" type="ORF">Lbir_0992</name>
    <name evidence="7" type="ORF">NCTC12437_00174</name>
</gene>
<dbReference type="GO" id="GO:0008615">
    <property type="term" value="P:pyridoxine biosynthetic process"/>
    <property type="evidence" value="ECO:0007669"/>
    <property type="project" value="InterPro"/>
</dbReference>
<evidence type="ECO:0000313" key="6">
    <source>
        <dbReference type="EMBL" id="KTC73936.1"/>
    </source>
</evidence>
<evidence type="ECO:0000256" key="2">
    <source>
        <dbReference type="ARBA" id="ARBA00022643"/>
    </source>
</evidence>
<feature type="domain" description="Pyridoxamine 5'-phosphate oxidase N-terminal" evidence="5">
    <location>
        <begin position="17"/>
        <end position="110"/>
    </location>
</feature>
<reference evidence="6 8" key="1">
    <citation type="submission" date="2015-11" db="EMBL/GenBank/DDBJ databases">
        <title>Genomic analysis of 38 Legionella species identifies large and diverse effector repertoires.</title>
        <authorList>
            <person name="Burstein D."/>
            <person name="Amaro F."/>
            <person name="Zusman T."/>
            <person name="Lifshitz Z."/>
            <person name="Cohen O."/>
            <person name="Gilbert J.A."/>
            <person name="Pupko T."/>
            <person name="Shuman H.A."/>
            <person name="Segal G."/>
        </authorList>
    </citation>
    <scope>NUCLEOTIDE SEQUENCE [LARGE SCALE GENOMIC DNA]</scope>
    <source>
        <strain evidence="6 8">CDC#1407-AL-14</strain>
    </source>
</reference>
<evidence type="ECO:0000256" key="1">
    <source>
        <dbReference type="ARBA" id="ARBA00022630"/>
    </source>
</evidence>
<protein>
    <submittedName>
        <fullName evidence="6 7">Pyridoxamine 5'-phosphate oxidase</fullName>
        <ecNumber evidence="7">1.4.-.-</ecNumber>
        <ecNumber evidence="7">1.4.3.5</ecNumber>
    </submittedName>
</protein>
<dbReference type="OrthoDB" id="5645701at2"/>
<feature type="binding site" evidence="4">
    <location>
        <position position="59"/>
    </location>
    <ligand>
        <name>FMN</name>
        <dbReference type="ChEBI" id="CHEBI:58210"/>
    </ligand>
</feature>